<dbReference type="PANTHER" id="PTHR34295">
    <property type="entry name" value="BIOTIN TRANSPORTER BIOY"/>
    <property type="match status" value="1"/>
</dbReference>
<feature type="transmembrane region" description="Helical" evidence="3">
    <location>
        <begin position="77"/>
        <end position="102"/>
    </location>
</feature>
<dbReference type="PATRIC" id="fig|1302649.3.peg.2180"/>
<feature type="transmembrane region" description="Helical" evidence="3">
    <location>
        <begin position="51"/>
        <end position="71"/>
    </location>
</feature>
<keyword evidence="2" id="KW-0813">Transport</keyword>
<dbReference type="PIRSF" id="PIRSF016661">
    <property type="entry name" value="BioY"/>
    <property type="match status" value="1"/>
</dbReference>
<comment type="subcellular location">
    <subcellularLocation>
        <location evidence="2">Cell membrane</location>
        <topology evidence="2">Multi-pass membrane protein</topology>
    </subcellularLocation>
</comment>
<proteinExistence type="inferred from homology"/>
<accession>A0A091C1L7</accession>
<dbReference type="GO" id="GO:0015225">
    <property type="term" value="F:biotin transmembrane transporter activity"/>
    <property type="evidence" value="ECO:0007669"/>
    <property type="project" value="UniProtKB-UniRule"/>
</dbReference>
<dbReference type="Gene3D" id="1.10.1760.20">
    <property type="match status" value="1"/>
</dbReference>
<dbReference type="AlphaFoldDB" id="A0A091C1L7"/>
<dbReference type="OrthoDB" id="9803495at2"/>
<feature type="transmembrane region" description="Helical" evidence="3">
    <location>
        <begin position="114"/>
        <end position="135"/>
    </location>
</feature>
<evidence type="ECO:0000256" key="2">
    <source>
        <dbReference type="PIRNR" id="PIRNR016661"/>
    </source>
</evidence>
<dbReference type="Pfam" id="PF02632">
    <property type="entry name" value="BioY"/>
    <property type="match status" value="1"/>
</dbReference>
<evidence type="ECO:0000313" key="5">
    <source>
        <dbReference type="Proteomes" id="UP000029380"/>
    </source>
</evidence>
<keyword evidence="2" id="KW-1003">Cell membrane</keyword>
<feature type="transmembrane region" description="Helical" evidence="3">
    <location>
        <begin position="12"/>
        <end position="39"/>
    </location>
</feature>
<sequence length="180" mass="19212">MKLTLHEQLLAATFAGIIAIFSQIIIPLGIVPLSLQTFIVGLTVTLLGRKVGTWSVCIYFLLGAIGLPVFAGGGSGVGYLLGPTGGFLVGFIFASFIIGTIIKHTGYTYFSTIVANLLGFIVALCFGTIWLKFAADMNWSAAASTGFLGFLFPEIIKAVASGWLSVLLIRRLPQKFFQAQ</sequence>
<evidence type="ECO:0000256" key="3">
    <source>
        <dbReference type="SAM" id="Phobius"/>
    </source>
</evidence>
<dbReference type="PANTHER" id="PTHR34295:SF1">
    <property type="entry name" value="BIOTIN TRANSPORTER BIOY"/>
    <property type="match status" value="1"/>
</dbReference>
<dbReference type="RefSeq" id="WP_028790756.1">
    <property type="nucleotide sequence ID" value="NZ_JPVU01000240.1"/>
</dbReference>
<gene>
    <name evidence="4" type="ORF">TMUPMC115_2182</name>
</gene>
<keyword evidence="2 3" id="KW-0472">Membrane</keyword>
<dbReference type="InterPro" id="IPR003784">
    <property type="entry name" value="BioY"/>
</dbReference>
<feature type="transmembrane region" description="Helical" evidence="3">
    <location>
        <begin position="147"/>
        <end position="169"/>
    </location>
</feature>
<evidence type="ECO:0000256" key="1">
    <source>
        <dbReference type="ARBA" id="ARBA00010692"/>
    </source>
</evidence>
<organism evidence="4 5">
    <name type="scientific">Tetragenococcus muriaticus PMC-11-5</name>
    <dbReference type="NCBI Taxonomy" id="1302649"/>
    <lineage>
        <taxon>Bacteria</taxon>
        <taxon>Bacillati</taxon>
        <taxon>Bacillota</taxon>
        <taxon>Bacilli</taxon>
        <taxon>Lactobacillales</taxon>
        <taxon>Enterococcaceae</taxon>
        <taxon>Tetragenococcus</taxon>
    </lineage>
</organism>
<name>A0A091C1L7_9ENTE</name>
<dbReference type="GO" id="GO:0005886">
    <property type="term" value="C:plasma membrane"/>
    <property type="evidence" value="ECO:0007669"/>
    <property type="project" value="UniProtKB-SubCell"/>
</dbReference>
<dbReference type="Proteomes" id="UP000029380">
    <property type="component" value="Unassembled WGS sequence"/>
</dbReference>
<reference evidence="4 5" key="1">
    <citation type="submission" date="2014-08" db="EMBL/GenBank/DDBJ databases">
        <title>Genome sequence of Tetragenococcus muriaticus.</title>
        <authorList>
            <person name="Chuea-nongthon C."/>
            <person name="Rodtong S."/>
            <person name="Yongsawatdigul J."/>
            <person name="Steele J.L."/>
            <person name="Liu X.-y."/>
            <person name="Speers J."/>
            <person name="Glasner J.D."/>
            <person name="Neeno-Eckwall E.C."/>
        </authorList>
    </citation>
    <scope>NUCLEOTIDE SEQUENCE [LARGE SCALE GENOMIC DNA]</scope>
    <source>
        <strain evidence="4 5">PMC-11-5</strain>
    </source>
</reference>
<comment type="caution">
    <text evidence="4">The sequence shown here is derived from an EMBL/GenBank/DDBJ whole genome shotgun (WGS) entry which is preliminary data.</text>
</comment>
<keyword evidence="3" id="KW-0812">Transmembrane</keyword>
<evidence type="ECO:0000313" key="4">
    <source>
        <dbReference type="EMBL" id="KFN89922.1"/>
    </source>
</evidence>
<keyword evidence="3" id="KW-1133">Transmembrane helix</keyword>
<comment type="similarity">
    <text evidence="1 2">Belongs to the BioY family.</text>
</comment>
<protein>
    <recommendedName>
        <fullName evidence="2">Biotin transporter</fullName>
    </recommendedName>
</protein>
<dbReference type="EMBL" id="JPVU01000240">
    <property type="protein sequence ID" value="KFN89922.1"/>
    <property type="molecule type" value="Genomic_DNA"/>
</dbReference>